<keyword evidence="2" id="KW-0963">Cytoplasm</keyword>
<dbReference type="Gene3D" id="3.30.1310.10">
    <property type="entry name" value="Nucleoid-associated protein YbaB-like domain"/>
    <property type="match status" value="1"/>
</dbReference>
<evidence type="ECO:0000256" key="1">
    <source>
        <dbReference type="ARBA" id="ARBA00023125"/>
    </source>
</evidence>
<organism evidence="5 6">
    <name type="scientific">Microvirga vignae</name>
    <dbReference type="NCBI Taxonomy" id="1225564"/>
    <lineage>
        <taxon>Bacteria</taxon>
        <taxon>Pseudomonadati</taxon>
        <taxon>Pseudomonadota</taxon>
        <taxon>Alphaproteobacteria</taxon>
        <taxon>Hyphomicrobiales</taxon>
        <taxon>Methylobacteriaceae</taxon>
        <taxon>Microvirga</taxon>
    </lineage>
</organism>
<evidence type="ECO:0000313" key="6">
    <source>
        <dbReference type="Proteomes" id="UP000035489"/>
    </source>
</evidence>
<comment type="subcellular location">
    <subcellularLocation>
        <location evidence="2">Cytoplasm</location>
        <location evidence="2">Nucleoid</location>
    </subcellularLocation>
</comment>
<gene>
    <name evidence="5" type="ORF">AA309_03825</name>
</gene>
<evidence type="ECO:0000313" key="5">
    <source>
        <dbReference type="EMBL" id="KLK94372.1"/>
    </source>
</evidence>
<keyword evidence="1 2" id="KW-0238">DNA-binding</keyword>
<keyword evidence="3" id="KW-0175">Coiled coil</keyword>
<dbReference type="HAMAP" id="MF_00274">
    <property type="entry name" value="DNA_YbaB_EbfC"/>
    <property type="match status" value="1"/>
</dbReference>
<evidence type="ECO:0000256" key="2">
    <source>
        <dbReference type="HAMAP-Rule" id="MF_00274"/>
    </source>
</evidence>
<dbReference type="PATRIC" id="fig|1225564.3.peg.1019"/>
<reference evidence="5 6" key="1">
    <citation type="submission" date="2015-05" db="EMBL/GenBank/DDBJ databases">
        <title>Draft genome sequence of Microvirga vignae strain BR3299, a novel nitrogen fixing bacteria isolated from Brazil semi-aired region.</title>
        <authorList>
            <person name="Zilli J.E."/>
            <person name="Passos S.R."/>
            <person name="Leite J."/>
            <person name="Baldani J.I."/>
            <person name="Xavier G.R."/>
            <person name="Rumjaneck N.G."/>
            <person name="Simoes-Araujo J.L."/>
        </authorList>
    </citation>
    <scope>NUCLEOTIDE SEQUENCE [LARGE SCALE GENOMIC DNA]</scope>
    <source>
        <strain evidence="5 6">BR3299</strain>
    </source>
</reference>
<dbReference type="Pfam" id="PF02575">
    <property type="entry name" value="YbaB_DNA_bd"/>
    <property type="match status" value="1"/>
</dbReference>
<proteinExistence type="inferred from homology"/>
<protein>
    <recommendedName>
        <fullName evidence="2">Nucleoid-associated protein AA309_03825</fullName>
    </recommendedName>
</protein>
<accession>A0A0H1RNY7</accession>
<comment type="subunit">
    <text evidence="2">Homodimer.</text>
</comment>
<sequence>MKDIMGLMKQAQAMQQKLQDAQAELDNLEVEGSAGGGVVTVKISGKGNLKAISIDPSLMIPDEKEILEDLIVAAMNDARAKADRAAQERMESLTKGLPLPPGLKLF</sequence>
<keyword evidence="6" id="KW-1185">Reference proteome</keyword>
<feature type="region of interest" description="Disordered" evidence="4">
    <location>
        <begin position="86"/>
        <end position="106"/>
    </location>
</feature>
<dbReference type="InterPro" id="IPR004401">
    <property type="entry name" value="YbaB/EbfC"/>
</dbReference>
<evidence type="ECO:0000256" key="4">
    <source>
        <dbReference type="SAM" id="MobiDB-lite"/>
    </source>
</evidence>
<dbReference type="PIRSF" id="PIRSF004555">
    <property type="entry name" value="UCP004555"/>
    <property type="match status" value="1"/>
</dbReference>
<dbReference type="PANTHER" id="PTHR33449:SF1">
    <property type="entry name" value="NUCLEOID-ASSOCIATED PROTEIN YBAB"/>
    <property type="match status" value="1"/>
</dbReference>
<dbReference type="NCBIfam" id="TIGR00103">
    <property type="entry name" value="DNA_YbaB_EbfC"/>
    <property type="match status" value="1"/>
</dbReference>
<dbReference type="SUPFAM" id="SSF82607">
    <property type="entry name" value="YbaB-like"/>
    <property type="match status" value="1"/>
</dbReference>
<dbReference type="AlphaFoldDB" id="A0A0H1RNY7"/>
<feature type="coiled-coil region" evidence="3">
    <location>
        <begin position="4"/>
        <end position="31"/>
    </location>
</feature>
<dbReference type="GO" id="GO:0005829">
    <property type="term" value="C:cytosol"/>
    <property type="evidence" value="ECO:0007669"/>
    <property type="project" value="TreeGrafter"/>
</dbReference>
<comment type="caution">
    <text evidence="5">The sequence shown here is derived from an EMBL/GenBank/DDBJ whole genome shotgun (WGS) entry which is preliminary data.</text>
</comment>
<comment type="similarity">
    <text evidence="2">Belongs to the YbaB/EbfC family.</text>
</comment>
<evidence type="ECO:0000256" key="3">
    <source>
        <dbReference type="SAM" id="Coils"/>
    </source>
</evidence>
<dbReference type="GO" id="GO:0043590">
    <property type="term" value="C:bacterial nucleoid"/>
    <property type="evidence" value="ECO:0007669"/>
    <property type="project" value="UniProtKB-UniRule"/>
</dbReference>
<dbReference type="PANTHER" id="PTHR33449">
    <property type="entry name" value="NUCLEOID-ASSOCIATED PROTEIN YBAB"/>
    <property type="match status" value="1"/>
</dbReference>
<dbReference type="STRING" id="1225564.AA309_03825"/>
<dbReference type="EMBL" id="LCYG01000014">
    <property type="protein sequence ID" value="KLK94372.1"/>
    <property type="molecule type" value="Genomic_DNA"/>
</dbReference>
<comment type="function">
    <text evidence="2">Binds to DNA and alters its conformation. May be involved in regulation of gene expression, nucleoid organization and DNA protection.</text>
</comment>
<dbReference type="GO" id="GO:0003677">
    <property type="term" value="F:DNA binding"/>
    <property type="evidence" value="ECO:0007669"/>
    <property type="project" value="UniProtKB-UniRule"/>
</dbReference>
<dbReference type="RefSeq" id="WP_047187664.1">
    <property type="nucleotide sequence ID" value="NZ_LCYG01000014.1"/>
</dbReference>
<dbReference type="InterPro" id="IPR036894">
    <property type="entry name" value="YbaB-like_sf"/>
</dbReference>
<name>A0A0H1RNY7_9HYPH</name>
<dbReference type="Proteomes" id="UP000035489">
    <property type="component" value="Unassembled WGS sequence"/>
</dbReference>
<dbReference type="OrthoDB" id="9803080at2"/>